<name>K6V362_PLACD</name>
<feature type="non-terminal residue" evidence="1">
    <location>
        <position position="274"/>
    </location>
</feature>
<dbReference type="OrthoDB" id="387682at2759"/>
<organism evidence="1 2">
    <name type="scientific">Plasmodium cynomolgi (strain B)</name>
    <dbReference type="NCBI Taxonomy" id="1120755"/>
    <lineage>
        <taxon>Eukaryota</taxon>
        <taxon>Sar</taxon>
        <taxon>Alveolata</taxon>
        <taxon>Apicomplexa</taxon>
        <taxon>Aconoidasida</taxon>
        <taxon>Haemosporida</taxon>
        <taxon>Plasmodiidae</taxon>
        <taxon>Plasmodium</taxon>
        <taxon>Plasmodium (Plasmodium)</taxon>
    </lineage>
</organism>
<dbReference type="RefSeq" id="XP_004227998.1">
    <property type="nucleotide sequence ID" value="XM_004227950.1"/>
</dbReference>
<feature type="non-terminal residue" evidence="1">
    <location>
        <position position="1"/>
    </location>
</feature>
<sequence>LFTNYENILSCEQRKHETSITIYSSECSNFNGLDSISPTCKSFDACNAVSKFLNHLQGNHNDTYAENGFKYMYYWLYVDVLKRKVKHYDTIKLYKELIDKYEEKGWHLFEKCKNLLNEKNSENLIKLFTLYKYFNKVEANYALDKEKCKYAKECADTYMRYIGESHICDDKDFCSQLEKFRVKFNNHLTSIEYCDELKEFPPFQVSSLSATISLPVSVMSIISLFSFITYKVASWINPKLMKKKRSINELLQETENIENNSNGISYNIAYNLSE</sequence>
<evidence type="ECO:0000313" key="2">
    <source>
        <dbReference type="Proteomes" id="UP000006319"/>
    </source>
</evidence>
<reference evidence="1 2" key="1">
    <citation type="journal article" date="2012" name="Nat. Genet.">
        <title>Plasmodium cynomolgi genome sequences provide insight into Plasmodium vivax and the monkey malaria clade.</title>
        <authorList>
            <person name="Tachibana S."/>
            <person name="Sullivan S.A."/>
            <person name="Kawai S."/>
            <person name="Nakamura S."/>
            <person name="Kim H.R."/>
            <person name="Goto N."/>
            <person name="Arisue N."/>
            <person name="Palacpac N.M.Q."/>
            <person name="Honma H."/>
            <person name="Yagi M."/>
            <person name="Tougan T."/>
            <person name="Katakai Y."/>
            <person name="Kaneko O."/>
            <person name="Mita T."/>
            <person name="Kita K."/>
            <person name="Yasutomi Y."/>
            <person name="Sutton P.L."/>
            <person name="Shakhbatyan R."/>
            <person name="Horii T."/>
            <person name="Yasunaga T."/>
            <person name="Barnwell J.W."/>
            <person name="Escalante A.A."/>
            <person name="Carlton J.M."/>
            <person name="Tanabe K."/>
        </authorList>
    </citation>
    <scope>NUCLEOTIDE SEQUENCE [LARGE SCALE GENOMIC DNA]</scope>
    <source>
        <strain evidence="1 2">B</strain>
    </source>
</reference>
<keyword evidence="2" id="KW-1185">Reference proteome</keyword>
<dbReference type="KEGG" id="pcy:PCYB_005290"/>
<gene>
    <name evidence="1" type="ORF">PCYB_005290</name>
</gene>
<dbReference type="OMA" id="TIYSSEC"/>
<dbReference type="AlphaFoldDB" id="K6V362"/>
<accession>K6V362</accession>
<dbReference type="EMBL" id="DF157817">
    <property type="protein sequence ID" value="GAB69780.1"/>
    <property type="molecule type" value="Genomic_DNA"/>
</dbReference>
<evidence type="ECO:0008006" key="3">
    <source>
        <dbReference type="Google" id="ProtNLM"/>
    </source>
</evidence>
<proteinExistence type="predicted"/>
<dbReference type="GeneID" id="14696322"/>
<dbReference type="Proteomes" id="UP000006319">
    <property type="component" value="Unassembled WGS sequence"/>
</dbReference>
<dbReference type="VEuPathDB" id="PlasmoDB:PCYB_005290"/>
<protein>
    <recommendedName>
        <fullName evidence="3">PIR Superfamily Protein</fullName>
    </recommendedName>
</protein>
<evidence type="ECO:0000313" key="1">
    <source>
        <dbReference type="EMBL" id="GAB69780.1"/>
    </source>
</evidence>